<feature type="region of interest" description="Disordered" evidence="1">
    <location>
        <begin position="182"/>
        <end position="223"/>
    </location>
</feature>
<feature type="transmembrane region" description="Helical" evidence="2">
    <location>
        <begin position="6"/>
        <end position="26"/>
    </location>
</feature>
<feature type="transmembrane region" description="Helical" evidence="2">
    <location>
        <begin position="38"/>
        <end position="62"/>
    </location>
</feature>
<keyword evidence="5" id="KW-1185">Reference proteome</keyword>
<evidence type="ECO:0000313" key="5">
    <source>
        <dbReference type="Proteomes" id="UP001161017"/>
    </source>
</evidence>
<keyword evidence="2" id="KW-1133">Transmembrane helix</keyword>
<evidence type="ECO:0000313" key="4">
    <source>
        <dbReference type="EMBL" id="MDI1488378.1"/>
    </source>
</evidence>
<dbReference type="Proteomes" id="UP001161017">
    <property type="component" value="Unassembled WGS sequence"/>
</dbReference>
<dbReference type="AlphaFoldDB" id="A0AA43QPA5"/>
<accession>A0AA43QPA5</accession>
<feature type="domain" description="DUF7703" evidence="3">
    <location>
        <begin position="13"/>
        <end position="175"/>
    </location>
</feature>
<gene>
    <name evidence="4" type="ORF">OHK93_007653</name>
</gene>
<dbReference type="PANTHER" id="PTHR37013:SF3">
    <property type="entry name" value="INTEGRAL MEMBRANE PROTEIN (AFU_ORTHOLOGUE AFUA_1G05950)"/>
    <property type="match status" value="1"/>
</dbReference>
<reference evidence="4" key="1">
    <citation type="journal article" date="2023" name="Genome Biol. Evol.">
        <title>First Whole Genome Sequence and Flow Cytometry Genome Size Data for the Lichen-Forming Fungus Ramalina farinacea (Ascomycota).</title>
        <authorList>
            <person name="Llewellyn T."/>
            <person name="Mian S."/>
            <person name="Hill R."/>
            <person name="Leitch I.J."/>
            <person name="Gaya E."/>
        </authorList>
    </citation>
    <scope>NUCLEOTIDE SEQUENCE</scope>
    <source>
        <strain evidence="4">LIQ254RAFAR</strain>
    </source>
</reference>
<keyword evidence="2" id="KW-0472">Membrane</keyword>
<feature type="region of interest" description="Disordered" evidence="1">
    <location>
        <begin position="254"/>
        <end position="345"/>
    </location>
</feature>
<keyword evidence="2" id="KW-0812">Transmembrane</keyword>
<dbReference type="PANTHER" id="PTHR37013">
    <property type="entry name" value="INTEGRAL MEMBRANE PROTEIN (AFU_ORTHOLOGUE AFUA_1G05950)-RELATED"/>
    <property type="match status" value="1"/>
</dbReference>
<proteinExistence type="predicted"/>
<feature type="transmembrane region" description="Helical" evidence="2">
    <location>
        <begin position="118"/>
        <end position="138"/>
    </location>
</feature>
<evidence type="ECO:0000256" key="2">
    <source>
        <dbReference type="SAM" id="Phobius"/>
    </source>
</evidence>
<dbReference type="Pfam" id="PF24802">
    <property type="entry name" value="DUF7703"/>
    <property type="match status" value="1"/>
</dbReference>
<dbReference type="EMBL" id="JAPUFD010000007">
    <property type="protein sequence ID" value="MDI1488378.1"/>
    <property type="molecule type" value="Genomic_DNA"/>
</dbReference>
<sequence>MLGEAATNFAFTGWVAMVTGQAFVLFSRLHLVVRNRRTLRIVLFMIIFDAFALHLPTIVFTYGSNSPNADYWAPKFNIMERIQLVGFCLQEFGISTIYIVATVRLLGSIYHSMTRKVMMQLLLVNGICIGMDIVLIGLEFTNNYVGEAAVKPMIYSIKLKLEFAVLNQLMGLTKAGFTEENHFQGQHHSGGHELQHSRTAGTINKDDPEAHAATTRKPGTWTSARAIRGSFSGQAAQASVSHPEHIFQTKQVEITTSPKSPSNGDISDSGSSSTAVATTTPGPKVNSLMGTSIVHMPPDTARAGRRSRTVDPEGREASPVSEGEKGILRRSQDSEKEGTRWIDGL</sequence>
<evidence type="ECO:0000259" key="3">
    <source>
        <dbReference type="Pfam" id="PF24802"/>
    </source>
</evidence>
<feature type="compositionally biased region" description="Low complexity" evidence="1">
    <location>
        <begin position="260"/>
        <end position="283"/>
    </location>
</feature>
<feature type="transmembrane region" description="Helical" evidence="2">
    <location>
        <begin position="82"/>
        <end position="106"/>
    </location>
</feature>
<feature type="compositionally biased region" description="Basic and acidic residues" evidence="1">
    <location>
        <begin position="308"/>
        <end position="345"/>
    </location>
</feature>
<dbReference type="InterPro" id="IPR056120">
    <property type="entry name" value="DUF7703"/>
</dbReference>
<name>A0AA43QPA5_9LECA</name>
<comment type="caution">
    <text evidence="4">The sequence shown here is derived from an EMBL/GenBank/DDBJ whole genome shotgun (WGS) entry which is preliminary data.</text>
</comment>
<protein>
    <recommendedName>
        <fullName evidence="3">DUF7703 domain-containing protein</fullName>
    </recommendedName>
</protein>
<organism evidence="4 5">
    <name type="scientific">Ramalina farinacea</name>
    <dbReference type="NCBI Taxonomy" id="258253"/>
    <lineage>
        <taxon>Eukaryota</taxon>
        <taxon>Fungi</taxon>
        <taxon>Dikarya</taxon>
        <taxon>Ascomycota</taxon>
        <taxon>Pezizomycotina</taxon>
        <taxon>Lecanoromycetes</taxon>
        <taxon>OSLEUM clade</taxon>
        <taxon>Lecanoromycetidae</taxon>
        <taxon>Lecanorales</taxon>
        <taxon>Lecanorineae</taxon>
        <taxon>Ramalinaceae</taxon>
        <taxon>Ramalina</taxon>
    </lineage>
</organism>
<evidence type="ECO:0000256" key="1">
    <source>
        <dbReference type="SAM" id="MobiDB-lite"/>
    </source>
</evidence>